<evidence type="ECO:0000256" key="2">
    <source>
        <dbReference type="ARBA" id="ARBA00005028"/>
    </source>
</evidence>
<accession>A0A9X8ZL59</accession>
<dbReference type="PANTHER" id="PTHR10091:SF0">
    <property type="entry name" value="GALACTOSE MUTAROTASE"/>
    <property type="match status" value="1"/>
</dbReference>
<dbReference type="InterPro" id="IPR014718">
    <property type="entry name" value="GH-type_carb-bd"/>
</dbReference>
<sequence>MKTSQSSFGNEVLLFTIENDHGVRMEVTNFGARIVNLFVLTETGLNNIVLGFDSIEDYKKETYYGATIGRVAGRIKNGQFSIGESRYQTSVNQLGNTLHGGSPGFDEKIWDYEVKETDESASIIFSTHSPDGENGFPGNLKVSVTYTLDNLNIWSVSYQATSDKDTIFNPTNHVYFNLTGHPSNPIDDHFLQIFSEEFAPVNDDTTVTGEKRSTIGTPYDFRTPKKLKSTFEAIDAEVKKVQGIDHPFFLTCSGLHQTAAKLISPDQKISVEVYTEEPAVVIYTANFVKGVPLMHGEKLIQHGGITFETQAAPGAIEFEDFGDILLLAGENYTSQTKYKIEVRTHSAEVSS</sequence>
<evidence type="ECO:0000256" key="4">
    <source>
        <dbReference type="ARBA" id="ARBA00013185"/>
    </source>
</evidence>
<evidence type="ECO:0000256" key="1">
    <source>
        <dbReference type="ARBA" id="ARBA00001614"/>
    </source>
</evidence>
<dbReference type="InterPro" id="IPR018052">
    <property type="entry name" value="Ald1_epimerase_CS"/>
</dbReference>
<feature type="active site" description="Proton acceptor" evidence="9">
    <location>
        <position position="308"/>
    </location>
</feature>
<dbReference type="InterPro" id="IPR008183">
    <property type="entry name" value="Aldose_1/G6P_1-epimerase"/>
</dbReference>
<feature type="binding site" evidence="11">
    <location>
        <begin position="173"/>
        <end position="175"/>
    </location>
    <ligand>
        <name>beta-D-galactose</name>
        <dbReference type="ChEBI" id="CHEBI:27667"/>
    </ligand>
</feature>
<comment type="caution">
    <text evidence="12">The sequence shown here is derived from an EMBL/GenBank/DDBJ whole genome shotgun (WGS) entry which is preliminary data.</text>
</comment>
<dbReference type="InterPro" id="IPR047215">
    <property type="entry name" value="Galactose_mutarotase-like"/>
</dbReference>
<dbReference type="GO" id="GO:0004034">
    <property type="term" value="F:aldose 1-epimerase activity"/>
    <property type="evidence" value="ECO:0007669"/>
    <property type="project" value="UniProtKB-EC"/>
</dbReference>
<dbReference type="PANTHER" id="PTHR10091">
    <property type="entry name" value="ALDOSE-1-EPIMERASE"/>
    <property type="match status" value="1"/>
</dbReference>
<feature type="binding site" evidence="10">
    <location>
        <position position="245"/>
    </location>
    <ligand>
        <name>beta-D-galactose</name>
        <dbReference type="ChEBI" id="CHEBI:27667"/>
    </ligand>
</feature>
<evidence type="ECO:0000256" key="3">
    <source>
        <dbReference type="ARBA" id="ARBA00006206"/>
    </source>
</evidence>
<evidence type="ECO:0000256" key="10">
    <source>
        <dbReference type="PIRSR" id="PIRSR005096-2"/>
    </source>
</evidence>
<dbReference type="EC" id="5.1.3.3" evidence="4 8"/>
<dbReference type="AlphaFoldDB" id="A0A9X8ZL59"/>
<dbReference type="PROSITE" id="PS00545">
    <property type="entry name" value="ALDOSE_1_EPIMERASE"/>
    <property type="match status" value="1"/>
</dbReference>
<evidence type="ECO:0000256" key="11">
    <source>
        <dbReference type="PIRSR" id="PIRSR005096-3"/>
    </source>
</evidence>
<dbReference type="EMBL" id="SZNT01000034">
    <property type="protein sequence ID" value="TKH14968.1"/>
    <property type="molecule type" value="Genomic_DNA"/>
</dbReference>
<evidence type="ECO:0000313" key="12">
    <source>
        <dbReference type="EMBL" id="TKH14968.1"/>
    </source>
</evidence>
<dbReference type="NCBIfam" id="NF008277">
    <property type="entry name" value="PRK11055.1"/>
    <property type="match status" value="1"/>
</dbReference>
<comment type="catalytic activity">
    <reaction evidence="1 8">
        <text>alpha-D-glucose = beta-D-glucose</text>
        <dbReference type="Rhea" id="RHEA:10264"/>
        <dbReference type="ChEBI" id="CHEBI:15903"/>
        <dbReference type="ChEBI" id="CHEBI:17925"/>
        <dbReference type="EC" id="5.1.3.3"/>
    </reaction>
</comment>
<organism evidence="12 13">
    <name type="scientific">Peribacillus simplex</name>
    <dbReference type="NCBI Taxonomy" id="1478"/>
    <lineage>
        <taxon>Bacteria</taxon>
        <taxon>Bacillati</taxon>
        <taxon>Bacillota</taxon>
        <taxon>Bacilli</taxon>
        <taxon>Bacillales</taxon>
        <taxon>Bacillaceae</taxon>
        <taxon>Peribacillus</taxon>
    </lineage>
</organism>
<dbReference type="CDD" id="cd09019">
    <property type="entry name" value="galactose_mutarotase_like"/>
    <property type="match status" value="1"/>
</dbReference>
<protein>
    <recommendedName>
        <fullName evidence="5 8">Aldose 1-epimerase</fullName>
        <ecNumber evidence="4 8">5.1.3.3</ecNumber>
    </recommendedName>
</protein>
<dbReference type="InterPro" id="IPR015443">
    <property type="entry name" value="Aldose_1-epimerase"/>
</dbReference>
<evidence type="ECO:0000256" key="7">
    <source>
        <dbReference type="ARBA" id="ARBA00023277"/>
    </source>
</evidence>
<dbReference type="Pfam" id="PF01263">
    <property type="entry name" value="Aldose_epim"/>
    <property type="match status" value="1"/>
</dbReference>
<dbReference type="GO" id="GO:0033499">
    <property type="term" value="P:galactose catabolic process via UDP-galactose, Leloir pathway"/>
    <property type="evidence" value="ECO:0007669"/>
    <property type="project" value="TreeGrafter"/>
</dbReference>
<comment type="pathway">
    <text evidence="2 8">Carbohydrate metabolism; hexose metabolism.</text>
</comment>
<reference evidence="12 13" key="1">
    <citation type="journal article" date="2019" name="Environ. Microbiol.">
        <title>An active ?-lactamase is a part of an orchestrated cell wall stress resistance network of Bacillus subtilis and related rhizosphere species.</title>
        <authorList>
            <person name="Bucher T."/>
            <person name="Keren-Paz A."/>
            <person name="Hausser J."/>
            <person name="Olender T."/>
            <person name="Cytryn E."/>
            <person name="Kolodkin-Gal I."/>
        </authorList>
    </citation>
    <scope>NUCLEOTIDE SEQUENCE [LARGE SCALE GENOMIC DNA]</scope>
    <source>
        <strain evidence="12 13">I4</strain>
    </source>
</reference>
<dbReference type="Proteomes" id="UP000309170">
    <property type="component" value="Unassembled WGS sequence"/>
</dbReference>
<feature type="active site" description="Proton donor" evidence="9">
    <location>
        <position position="173"/>
    </location>
</feature>
<keyword evidence="7 8" id="KW-0119">Carbohydrate metabolism</keyword>
<dbReference type="InterPro" id="IPR011013">
    <property type="entry name" value="Gal_mutarotase_sf_dom"/>
</dbReference>
<evidence type="ECO:0000256" key="5">
    <source>
        <dbReference type="ARBA" id="ARBA00014165"/>
    </source>
</evidence>
<evidence type="ECO:0000313" key="13">
    <source>
        <dbReference type="Proteomes" id="UP000309170"/>
    </source>
</evidence>
<gene>
    <name evidence="12" type="ORF">FC678_03455</name>
</gene>
<name>A0A9X8ZL59_9BACI</name>
<dbReference type="SUPFAM" id="SSF74650">
    <property type="entry name" value="Galactose mutarotase-like"/>
    <property type="match status" value="1"/>
</dbReference>
<comment type="similarity">
    <text evidence="3 8">Belongs to the aldose epimerase family.</text>
</comment>
<keyword evidence="6 8" id="KW-0413">Isomerase</keyword>
<evidence type="ECO:0000256" key="8">
    <source>
        <dbReference type="PIRNR" id="PIRNR005096"/>
    </source>
</evidence>
<dbReference type="RefSeq" id="WP_137023183.1">
    <property type="nucleotide sequence ID" value="NZ_SZNT01000034.1"/>
</dbReference>
<dbReference type="GO" id="GO:0006006">
    <property type="term" value="P:glucose metabolic process"/>
    <property type="evidence" value="ECO:0007669"/>
    <property type="project" value="TreeGrafter"/>
</dbReference>
<dbReference type="PIRSF" id="PIRSF005096">
    <property type="entry name" value="GALM"/>
    <property type="match status" value="1"/>
</dbReference>
<dbReference type="Gene3D" id="2.70.98.10">
    <property type="match status" value="1"/>
</dbReference>
<proteinExistence type="inferred from homology"/>
<dbReference type="GO" id="GO:0005737">
    <property type="term" value="C:cytoplasm"/>
    <property type="evidence" value="ECO:0007669"/>
    <property type="project" value="TreeGrafter"/>
</dbReference>
<dbReference type="GO" id="GO:0030246">
    <property type="term" value="F:carbohydrate binding"/>
    <property type="evidence" value="ECO:0007669"/>
    <property type="project" value="InterPro"/>
</dbReference>
<evidence type="ECO:0000256" key="9">
    <source>
        <dbReference type="PIRSR" id="PIRSR005096-1"/>
    </source>
</evidence>
<evidence type="ECO:0000256" key="6">
    <source>
        <dbReference type="ARBA" id="ARBA00023235"/>
    </source>
</evidence>